<dbReference type="AlphaFoldDB" id="A0AAV1HZ76"/>
<evidence type="ECO:0000256" key="3">
    <source>
        <dbReference type="ARBA" id="ARBA00022618"/>
    </source>
</evidence>
<keyword evidence="6" id="KW-0131">Cell cycle</keyword>
<evidence type="ECO:0000313" key="8">
    <source>
        <dbReference type="EMBL" id="CAK0759716.1"/>
    </source>
</evidence>
<organism evidence="8 9">
    <name type="scientific">Coccomyxa viridis</name>
    <dbReference type="NCBI Taxonomy" id="1274662"/>
    <lineage>
        <taxon>Eukaryota</taxon>
        <taxon>Viridiplantae</taxon>
        <taxon>Chlorophyta</taxon>
        <taxon>core chlorophytes</taxon>
        <taxon>Trebouxiophyceae</taxon>
        <taxon>Trebouxiophyceae incertae sedis</taxon>
        <taxon>Coccomyxaceae</taxon>
        <taxon>Coccomyxa</taxon>
    </lineage>
</organism>
<comment type="caution">
    <text evidence="8">The sequence shown here is derived from an EMBL/GenBank/DDBJ whole genome shotgun (WGS) entry which is preliminary data.</text>
</comment>
<dbReference type="GO" id="GO:0051301">
    <property type="term" value="P:cell division"/>
    <property type="evidence" value="ECO:0007669"/>
    <property type="project" value="UniProtKB-KW"/>
</dbReference>
<evidence type="ECO:0000256" key="5">
    <source>
        <dbReference type="ARBA" id="ARBA00023242"/>
    </source>
</evidence>
<reference evidence="8 9" key="1">
    <citation type="submission" date="2023-10" db="EMBL/GenBank/DDBJ databases">
        <authorList>
            <person name="Maclean D."/>
            <person name="Macfadyen A."/>
        </authorList>
    </citation>
    <scope>NUCLEOTIDE SEQUENCE [LARGE SCALE GENOMIC DNA]</scope>
</reference>
<evidence type="ECO:0000256" key="1">
    <source>
        <dbReference type="ARBA" id="ARBA00004123"/>
    </source>
</evidence>
<gene>
    <name evidence="8" type="ORF">CVIRNUC_002719</name>
</gene>
<dbReference type="PANTHER" id="PTHR11842:SF11">
    <property type="entry name" value="MITOTIC SPINDLE ASSEMBLY CHECKPOINT PROTEIN MAD2A"/>
    <property type="match status" value="1"/>
</dbReference>
<evidence type="ECO:0000313" key="9">
    <source>
        <dbReference type="Proteomes" id="UP001314263"/>
    </source>
</evidence>
<dbReference type="SUPFAM" id="SSF56019">
    <property type="entry name" value="The spindle assembly checkpoint protein mad2"/>
    <property type="match status" value="1"/>
</dbReference>
<evidence type="ECO:0000256" key="6">
    <source>
        <dbReference type="ARBA" id="ARBA00023306"/>
    </source>
</evidence>
<name>A0AAV1HZ76_9CHLO</name>
<dbReference type="Pfam" id="PF02301">
    <property type="entry name" value="HORMA"/>
    <property type="match status" value="1"/>
</dbReference>
<evidence type="ECO:0000256" key="2">
    <source>
        <dbReference type="ARBA" id="ARBA00010348"/>
    </source>
</evidence>
<feature type="domain" description="HORMA" evidence="7">
    <location>
        <begin position="15"/>
        <end position="199"/>
    </location>
</feature>
<dbReference type="PROSITE" id="PS50815">
    <property type="entry name" value="HORMA"/>
    <property type="match status" value="1"/>
</dbReference>
<dbReference type="InterPro" id="IPR045091">
    <property type="entry name" value="Mad2-like"/>
</dbReference>
<protein>
    <recommendedName>
        <fullName evidence="7">HORMA domain-containing protein</fullName>
    </recommendedName>
</protein>
<dbReference type="PANTHER" id="PTHR11842">
    <property type="entry name" value="MITOTIC SPINDLE ASSEMBLY CHECKPOINT PROTEIN MAD2"/>
    <property type="match status" value="1"/>
</dbReference>
<dbReference type="Gene3D" id="3.30.900.10">
    <property type="entry name" value="HORMA domain"/>
    <property type="match status" value="1"/>
</dbReference>
<dbReference type="InterPro" id="IPR036570">
    <property type="entry name" value="HORMA_dom_sf"/>
</dbReference>
<dbReference type="EMBL" id="CAUYUE010000003">
    <property type="protein sequence ID" value="CAK0759716.1"/>
    <property type="molecule type" value="Genomic_DNA"/>
</dbReference>
<keyword evidence="5" id="KW-0539">Nucleus</keyword>
<dbReference type="InterPro" id="IPR003511">
    <property type="entry name" value="HORMA_dom"/>
</dbReference>
<proteinExistence type="inferred from homology"/>
<dbReference type="GO" id="GO:0007094">
    <property type="term" value="P:mitotic spindle assembly checkpoint signaling"/>
    <property type="evidence" value="ECO:0007669"/>
    <property type="project" value="TreeGrafter"/>
</dbReference>
<dbReference type="FunFam" id="3.30.900.10:FF:000002">
    <property type="entry name" value="Mitotic spindle assembly checkpoint protein MAD2A"/>
    <property type="match status" value="1"/>
</dbReference>
<comment type="subcellular location">
    <subcellularLocation>
        <location evidence="1">Nucleus</location>
    </subcellularLocation>
</comment>
<keyword evidence="9" id="KW-1185">Reference proteome</keyword>
<accession>A0AAV1HZ76</accession>
<evidence type="ECO:0000259" key="7">
    <source>
        <dbReference type="PROSITE" id="PS50815"/>
    </source>
</evidence>
<evidence type="ECO:0000256" key="4">
    <source>
        <dbReference type="ARBA" id="ARBA00022776"/>
    </source>
</evidence>
<keyword evidence="3" id="KW-0132">Cell division</keyword>
<dbReference type="GO" id="GO:0005737">
    <property type="term" value="C:cytoplasm"/>
    <property type="evidence" value="ECO:0007669"/>
    <property type="project" value="TreeGrafter"/>
</dbReference>
<dbReference type="GO" id="GO:0005654">
    <property type="term" value="C:nucleoplasm"/>
    <property type="evidence" value="ECO:0007669"/>
    <property type="project" value="TreeGrafter"/>
</dbReference>
<sequence length="207" mass="23180">MSKQAQATRNTITLKGSTKVVSEFFAYAVNSILYQRGVYPSEDFAAQKQYGLTMMVSTDSGIKKYLCSVLEQMSDWLLAGSLQKMVLVISSLASKEVLERWTFDIQTDKATMDEGKPAPEKPQSEITKEIQAIIRQITASVTFLPLLSDRCSFDLLVYTNAESAVPMEWEESDARVIINAADVKLRSFNTKVHKVDTLVSYRAEAEI</sequence>
<comment type="similarity">
    <text evidence="2">Belongs to the MAD2 family.</text>
</comment>
<dbReference type="GO" id="GO:0000776">
    <property type="term" value="C:kinetochore"/>
    <property type="evidence" value="ECO:0007669"/>
    <property type="project" value="TreeGrafter"/>
</dbReference>
<keyword evidence="4" id="KW-0498">Mitosis</keyword>
<dbReference type="Proteomes" id="UP001314263">
    <property type="component" value="Unassembled WGS sequence"/>
</dbReference>